<name>A0ABY8TTQ2_TETOB</name>
<evidence type="ECO:0000256" key="4">
    <source>
        <dbReference type="SAM" id="MobiDB-lite"/>
    </source>
</evidence>
<gene>
    <name evidence="5" type="ORF">OEZ85_012556</name>
</gene>
<dbReference type="PANTHER" id="PTHR21426">
    <property type="entry name" value="EXOCYST COMPLEX COMPONENT 8"/>
    <property type="match status" value="1"/>
</dbReference>
<feature type="compositionally biased region" description="Low complexity" evidence="4">
    <location>
        <begin position="618"/>
        <end position="646"/>
    </location>
</feature>
<feature type="region of interest" description="Disordered" evidence="4">
    <location>
        <begin position="604"/>
        <end position="646"/>
    </location>
</feature>
<comment type="similarity">
    <text evidence="1">Belongs to the EXO84 family.</text>
</comment>
<evidence type="ECO:0000256" key="2">
    <source>
        <dbReference type="ARBA" id="ARBA00022448"/>
    </source>
</evidence>
<keyword evidence="6" id="KW-1185">Reference proteome</keyword>
<evidence type="ECO:0000256" key="1">
    <source>
        <dbReference type="ARBA" id="ARBA00007210"/>
    </source>
</evidence>
<keyword evidence="2" id="KW-0813">Transport</keyword>
<organism evidence="5 6">
    <name type="scientific">Tetradesmus obliquus</name>
    <name type="common">Green alga</name>
    <name type="synonym">Acutodesmus obliquus</name>
    <dbReference type="NCBI Taxonomy" id="3088"/>
    <lineage>
        <taxon>Eukaryota</taxon>
        <taxon>Viridiplantae</taxon>
        <taxon>Chlorophyta</taxon>
        <taxon>core chlorophytes</taxon>
        <taxon>Chlorophyceae</taxon>
        <taxon>CS clade</taxon>
        <taxon>Sphaeropleales</taxon>
        <taxon>Scenedesmaceae</taxon>
        <taxon>Tetradesmus</taxon>
    </lineage>
</organism>
<dbReference type="EMBL" id="CP126210">
    <property type="protein sequence ID" value="WIA12523.1"/>
    <property type="molecule type" value="Genomic_DNA"/>
</dbReference>
<reference evidence="5 6" key="1">
    <citation type="submission" date="2023-05" db="EMBL/GenBank/DDBJ databases">
        <title>A 100% complete, gapless, phased diploid assembly of the Scenedesmus obliquus UTEX 3031 genome.</title>
        <authorList>
            <person name="Biondi T.C."/>
            <person name="Hanschen E.R."/>
            <person name="Kwon T."/>
            <person name="Eng W."/>
            <person name="Kruse C.P.S."/>
            <person name="Koehler S.I."/>
            <person name="Kunde Y."/>
            <person name="Gleasner C.D."/>
            <person name="You Mak K.T."/>
            <person name="Polle J."/>
            <person name="Hovde B.T."/>
            <person name="Starkenburg S.R."/>
        </authorList>
    </citation>
    <scope>NUCLEOTIDE SEQUENCE [LARGE SCALE GENOMIC DNA]</scope>
    <source>
        <strain evidence="5 6">DOE0152z</strain>
    </source>
</reference>
<dbReference type="InterPro" id="IPR016159">
    <property type="entry name" value="Cullin_repeat-like_dom_sf"/>
</dbReference>
<sequence>MSLLRQSKLSLPPDLAALNQALDEEPGEAREKKSGVFGAARSKSKRKMRAPEASSTELAKLLGNRTRALLAFEQPGFEPSSFMAGYLGQLGEKAIANARRDLGALLATCTEEVESVVQAHHQRFLQACAGVEALEDQVALLRNYTNGLTALVGSLKAALSMKAERHTQARAGGWLPPQAGLPSSPVATSCALVPDEEDAGGALSSIEADMELMLQELDLASAARDLPAAVSWLRVAEGVGALLDRDAPSLVMEVPDFPGWRHSYDAAVGLRKQRLVAALQRQLSDANASPPEIRASTAALADLVGEAGALGAMLGCYSAKVGRSQALLLKQHAAGSDPDSLEFAGGLLQRTLLEVAAAADDLVALFGVAQREPASLFTVWAARQARGAASILLRHVLTAAAAASTGLHATVQVVSMALVQCSMLEASHAISLGATLMTELWGCVDGSLRRHLKRFSEELRMAATEEVNSLVAAALAAGGTSAVQVPSQLVACSSLVREVGLLAEVLAPLAGAAPKLGATFRAALTAMFCAASQTIGFALRSHLEASSPEAAPGLAPLLPGLMEVLAGLIEDGLPAAAAPLAAAAEPVVDVRAMDRALQALYREASSGSRSGRGKEGGKAAAPTAAAAAAGPDAGKGAAAGAKEAGS</sequence>
<accession>A0ABY8TTQ2</accession>
<dbReference type="SUPFAM" id="SSF74788">
    <property type="entry name" value="Cullin repeat-like"/>
    <property type="match status" value="1"/>
</dbReference>
<proteinExistence type="inferred from homology"/>
<dbReference type="InterPro" id="IPR033961">
    <property type="entry name" value="Exo84"/>
</dbReference>
<evidence type="ECO:0000313" key="5">
    <source>
        <dbReference type="EMBL" id="WIA12523.1"/>
    </source>
</evidence>
<keyword evidence="3" id="KW-0268">Exocytosis</keyword>
<evidence type="ECO:0008006" key="7">
    <source>
        <dbReference type="Google" id="ProtNLM"/>
    </source>
</evidence>
<dbReference type="PANTHER" id="PTHR21426:SF12">
    <property type="entry name" value="EXOCYST COMPLEX COMPONENT 8"/>
    <property type="match status" value="1"/>
</dbReference>
<evidence type="ECO:0000313" key="6">
    <source>
        <dbReference type="Proteomes" id="UP001244341"/>
    </source>
</evidence>
<feature type="region of interest" description="Disordered" evidence="4">
    <location>
        <begin position="20"/>
        <end position="54"/>
    </location>
</feature>
<protein>
    <recommendedName>
        <fullName evidence="7">Exocyst component Exo84 C-terminal domain-containing protein</fullName>
    </recommendedName>
</protein>
<dbReference type="Proteomes" id="UP001244341">
    <property type="component" value="Chromosome 3b"/>
</dbReference>
<evidence type="ECO:0000256" key="3">
    <source>
        <dbReference type="ARBA" id="ARBA00022483"/>
    </source>
</evidence>